<proteinExistence type="predicted"/>
<sequence length="101" mass="10918">MAEYNRTVIVRKIGLKEARYKLAKDTGGYSATNLYACSDTIVMLDSYSEFVVVDTSTGNISSGKCSGSPIYLGVFDGGGSKPWSFYPASQRPETKLVMRGG</sequence>
<organism evidence="1 2">
    <name type="scientific">Lysobacter niastensis</name>
    <dbReference type="NCBI Taxonomy" id="380629"/>
    <lineage>
        <taxon>Bacteria</taxon>
        <taxon>Pseudomonadati</taxon>
        <taxon>Pseudomonadota</taxon>
        <taxon>Gammaproteobacteria</taxon>
        <taxon>Lysobacterales</taxon>
        <taxon>Lysobacteraceae</taxon>
        <taxon>Lysobacter</taxon>
    </lineage>
</organism>
<dbReference type="EMBL" id="JAVDVY010000001">
    <property type="protein sequence ID" value="MDR7134087.1"/>
    <property type="molecule type" value="Genomic_DNA"/>
</dbReference>
<keyword evidence="2" id="KW-1185">Reference proteome</keyword>
<accession>A0ABU1W9E2</accession>
<comment type="caution">
    <text evidence="1">The sequence shown here is derived from an EMBL/GenBank/DDBJ whole genome shotgun (WGS) entry which is preliminary data.</text>
</comment>
<reference evidence="1 2" key="1">
    <citation type="submission" date="2023-07" db="EMBL/GenBank/DDBJ databases">
        <title>Sorghum-associated microbial communities from plants grown in Nebraska, USA.</title>
        <authorList>
            <person name="Schachtman D."/>
        </authorList>
    </citation>
    <scope>NUCLEOTIDE SEQUENCE [LARGE SCALE GENOMIC DNA]</scope>
    <source>
        <strain evidence="1 2">BE198</strain>
    </source>
</reference>
<evidence type="ECO:0000313" key="1">
    <source>
        <dbReference type="EMBL" id="MDR7134087.1"/>
    </source>
</evidence>
<gene>
    <name evidence="1" type="ORF">J2X06_001271</name>
</gene>
<dbReference type="Proteomes" id="UP001251524">
    <property type="component" value="Unassembled WGS sequence"/>
</dbReference>
<protein>
    <submittedName>
        <fullName evidence="1">Uncharacterized protein</fullName>
    </submittedName>
</protein>
<evidence type="ECO:0000313" key="2">
    <source>
        <dbReference type="Proteomes" id="UP001251524"/>
    </source>
</evidence>
<dbReference type="RefSeq" id="WP_310059773.1">
    <property type="nucleotide sequence ID" value="NZ_JAVDVY010000001.1"/>
</dbReference>
<name>A0ABU1W9E2_9GAMM</name>